<dbReference type="EMBL" id="VVXJ01000005">
    <property type="protein sequence ID" value="KAA2377233.1"/>
    <property type="molecule type" value="Genomic_DNA"/>
</dbReference>
<evidence type="ECO:0000256" key="1">
    <source>
        <dbReference type="ARBA" id="ARBA00008857"/>
    </source>
</evidence>
<protein>
    <submittedName>
        <fullName evidence="5">Tyrosine-type recombinase/integrase</fullName>
    </submittedName>
</protein>
<dbReference type="Pfam" id="PF00589">
    <property type="entry name" value="Phage_integrase"/>
    <property type="match status" value="1"/>
</dbReference>
<feature type="domain" description="Tyr recombinase" evidence="4">
    <location>
        <begin position="271"/>
        <end position="463"/>
    </location>
</feature>
<dbReference type="PANTHER" id="PTHR30349:SF64">
    <property type="entry name" value="PROPHAGE INTEGRASE INTD-RELATED"/>
    <property type="match status" value="1"/>
</dbReference>
<dbReference type="InterPro" id="IPR011010">
    <property type="entry name" value="DNA_brk_join_enz"/>
</dbReference>
<dbReference type="RefSeq" id="WP_022061716.1">
    <property type="nucleotide sequence ID" value="NZ_CAUENT010000068.1"/>
</dbReference>
<keyword evidence="2" id="KW-0238">DNA-binding</keyword>
<evidence type="ECO:0000259" key="4">
    <source>
        <dbReference type="PROSITE" id="PS51898"/>
    </source>
</evidence>
<dbReference type="InterPro" id="IPR013762">
    <property type="entry name" value="Integrase-like_cat_sf"/>
</dbReference>
<dbReference type="InterPro" id="IPR002104">
    <property type="entry name" value="Integrase_catalytic"/>
</dbReference>
<dbReference type="Gene3D" id="1.10.443.10">
    <property type="entry name" value="Intergrase catalytic core"/>
    <property type="match status" value="1"/>
</dbReference>
<dbReference type="CDD" id="cd01185">
    <property type="entry name" value="INTN1_C_like"/>
    <property type="match status" value="1"/>
</dbReference>
<dbReference type="SUPFAM" id="SSF56349">
    <property type="entry name" value="DNA breaking-rejoining enzymes"/>
    <property type="match status" value="1"/>
</dbReference>
<dbReference type="Proteomes" id="UP000322658">
    <property type="component" value="Unassembled WGS sequence"/>
</dbReference>
<evidence type="ECO:0000256" key="2">
    <source>
        <dbReference type="ARBA" id="ARBA00023125"/>
    </source>
</evidence>
<dbReference type="Gene3D" id="1.10.150.130">
    <property type="match status" value="1"/>
</dbReference>
<evidence type="ECO:0000256" key="3">
    <source>
        <dbReference type="ARBA" id="ARBA00023172"/>
    </source>
</evidence>
<dbReference type="GO" id="GO:0006310">
    <property type="term" value="P:DNA recombination"/>
    <property type="evidence" value="ECO:0007669"/>
    <property type="project" value="UniProtKB-KW"/>
</dbReference>
<accession>A0A5B3GUH6</accession>
<dbReference type="InterPro" id="IPR050090">
    <property type="entry name" value="Tyrosine_recombinase_XerCD"/>
</dbReference>
<dbReference type="GO" id="GO:0003677">
    <property type="term" value="F:DNA binding"/>
    <property type="evidence" value="ECO:0007669"/>
    <property type="project" value="UniProtKB-KW"/>
</dbReference>
<sequence length="466" mass="54401">MAQTNYYIGKTANSAGESEINLRLYVSRDIRIRIGSGIWIDRKRWGKKNDINIPLIQGEEREQLLGKRSRLKALTDLLEREINTAPDKSAITREYLQSLVKRFHKPTKAKKEYEKTFFDVIDIYLAAHKLSDNRLKNFKVLVRCLHRFELYKKAEESRGFILSFANLTPEILRQLETFLLDEKAVFLHHPEIYEKYPYSAKVALKTPKRKRPPVLDENGEEIPKGMPKPRGLNTVADMLTRFRAFVLWAIDNGHTTNNPFKHFTIGEIVYGTPIYITNEERTQLFEADLSVNKEVEIQRDIFIFHCFIGCRVSDLFKMTYQNIIGDSIEYIQRKTKEDRPITVRVPLSKTAIALIDKYREEGRESLFPFSTEQHYNRKIKEAFRLAGLDRIVTVPDQRTRAEVHKPIYEIASSHMARRTFIGNIYKKVKDPNMVSALSGHKEGSKAFARYRTIDDEMKKEMIGFLE</sequence>
<dbReference type="InterPro" id="IPR010998">
    <property type="entry name" value="Integrase_recombinase_N"/>
</dbReference>
<organism evidence="5 6">
    <name type="scientific">Alistipes shahii</name>
    <dbReference type="NCBI Taxonomy" id="328814"/>
    <lineage>
        <taxon>Bacteria</taxon>
        <taxon>Pseudomonadati</taxon>
        <taxon>Bacteroidota</taxon>
        <taxon>Bacteroidia</taxon>
        <taxon>Bacteroidales</taxon>
        <taxon>Rikenellaceae</taxon>
        <taxon>Alistipes</taxon>
    </lineage>
</organism>
<dbReference type="AlphaFoldDB" id="A0A5B3GUH6"/>
<evidence type="ECO:0000313" key="6">
    <source>
        <dbReference type="Proteomes" id="UP000322658"/>
    </source>
</evidence>
<dbReference type="PROSITE" id="PS51898">
    <property type="entry name" value="TYR_RECOMBINASE"/>
    <property type="match status" value="1"/>
</dbReference>
<name>A0A5B3GUH6_9BACT</name>
<proteinExistence type="inferred from homology"/>
<dbReference type="GO" id="GO:0015074">
    <property type="term" value="P:DNA integration"/>
    <property type="evidence" value="ECO:0007669"/>
    <property type="project" value="InterPro"/>
</dbReference>
<comment type="caution">
    <text evidence="5">The sequence shown here is derived from an EMBL/GenBank/DDBJ whole genome shotgun (WGS) entry which is preliminary data.</text>
</comment>
<dbReference type="PANTHER" id="PTHR30349">
    <property type="entry name" value="PHAGE INTEGRASE-RELATED"/>
    <property type="match status" value="1"/>
</dbReference>
<comment type="similarity">
    <text evidence="1">Belongs to the 'phage' integrase family.</text>
</comment>
<reference evidence="5 6" key="1">
    <citation type="journal article" date="2019" name="Nat. Med.">
        <title>A library of human gut bacterial isolates paired with longitudinal multiomics data enables mechanistic microbiome research.</title>
        <authorList>
            <person name="Poyet M."/>
            <person name="Groussin M."/>
            <person name="Gibbons S.M."/>
            <person name="Avila-Pacheco J."/>
            <person name="Jiang X."/>
            <person name="Kearney S.M."/>
            <person name="Perrotta A.R."/>
            <person name="Berdy B."/>
            <person name="Zhao S."/>
            <person name="Lieberman T.D."/>
            <person name="Swanson P.K."/>
            <person name="Smith M."/>
            <person name="Roesemann S."/>
            <person name="Alexander J.E."/>
            <person name="Rich S.A."/>
            <person name="Livny J."/>
            <person name="Vlamakis H."/>
            <person name="Clish C."/>
            <person name="Bullock K."/>
            <person name="Deik A."/>
            <person name="Scott J."/>
            <person name="Pierce K.A."/>
            <person name="Xavier R.J."/>
            <person name="Alm E.J."/>
        </authorList>
    </citation>
    <scope>NUCLEOTIDE SEQUENCE [LARGE SCALE GENOMIC DNA]</scope>
    <source>
        <strain evidence="5 6">BIOML-A1</strain>
    </source>
</reference>
<keyword evidence="3" id="KW-0233">DNA recombination</keyword>
<gene>
    <name evidence="5" type="ORF">F2Y07_03625</name>
</gene>
<evidence type="ECO:0000313" key="5">
    <source>
        <dbReference type="EMBL" id="KAA2377233.1"/>
    </source>
</evidence>